<evidence type="ECO:0000256" key="6">
    <source>
        <dbReference type="ARBA" id="ARBA00023163"/>
    </source>
</evidence>
<feature type="domain" description="PAS" evidence="9">
    <location>
        <begin position="141"/>
        <end position="212"/>
    </location>
</feature>
<keyword evidence="5" id="KW-0238">DNA-binding</keyword>
<dbReference type="Pfam" id="PF14598">
    <property type="entry name" value="PAS_11"/>
    <property type="match status" value="1"/>
</dbReference>
<dbReference type="NCBIfam" id="TIGR00229">
    <property type="entry name" value="sensory_box"/>
    <property type="match status" value="1"/>
</dbReference>
<dbReference type="PROSITE" id="PS50112">
    <property type="entry name" value="PAS"/>
    <property type="match status" value="2"/>
</dbReference>
<dbReference type="GO" id="GO:0045893">
    <property type="term" value="P:positive regulation of DNA-templated transcription"/>
    <property type="evidence" value="ECO:0007669"/>
    <property type="project" value="UniProtKB-ARBA"/>
</dbReference>
<dbReference type="GeneID" id="114843536"/>
<evidence type="ECO:0000256" key="8">
    <source>
        <dbReference type="SAM" id="MobiDB-lite"/>
    </source>
</evidence>
<dbReference type="GO" id="GO:0003677">
    <property type="term" value="F:DNA binding"/>
    <property type="evidence" value="ECO:0007669"/>
    <property type="project" value="UniProtKB-KW"/>
</dbReference>
<evidence type="ECO:0000256" key="4">
    <source>
        <dbReference type="ARBA" id="ARBA00023015"/>
    </source>
</evidence>
<evidence type="ECO:0000256" key="5">
    <source>
        <dbReference type="ARBA" id="ARBA00023125"/>
    </source>
</evidence>
<feature type="compositionally biased region" description="Polar residues" evidence="8">
    <location>
        <begin position="714"/>
        <end position="735"/>
    </location>
</feature>
<dbReference type="CDD" id="cd00130">
    <property type="entry name" value="PAS"/>
    <property type="match status" value="2"/>
</dbReference>
<dbReference type="InterPro" id="IPR013767">
    <property type="entry name" value="PAS_fold"/>
</dbReference>
<dbReference type="GO" id="GO:0046983">
    <property type="term" value="F:protein dimerization activity"/>
    <property type="evidence" value="ECO:0007669"/>
    <property type="project" value="InterPro"/>
</dbReference>
<evidence type="ECO:0000259" key="10">
    <source>
        <dbReference type="PROSITE" id="PS50888"/>
    </source>
</evidence>
<dbReference type="Pfam" id="PF00010">
    <property type="entry name" value="HLH"/>
    <property type="match status" value="1"/>
</dbReference>
<dbReference type="Pfam" id="PF00989">
    <property type="entry name" value="PAS"/>
    <property type="match status" value="1"/>
</dbReference>
<feature type="region of interest" description="Disordered" evidence="8">
    <location>
        <begin position="547"/>
        <end position="628"/>
    </location>
</feature>
<evidence type="ECO:0000259" key="9">
    <source>
        <dbReference type="PROSITE" id="PS50112"/>
    </source>
</evidence>
<keyword evidence="4" id="KW-0805">Transcription regulation</keyword>
<reference evidence="12" key="1">
    <citation type="submission" date="2025-08" db="UniProtKB">
        <authorList>
            <consortium name="RefSeq"/>
        </authorList>
    </citation>
    <scope>IDENTIFICATION</scope>
</reference>
<protein>
    <submittedName>
        <fullName evidence="12">Aryl hydrocarbon receptor nuclear translocator isoform X2</fullName>
    </submittedName>
</protein>
<keyword evidence="11" id="KW-1185">Reference proteome</keyword>
<feature type="compositionally biased region" description="Polar residues" evidence="8">
    <location>
        <begin position="601"/>
        <end position="612"/>
    </location>
</feature>
<dbReference type="GO" id="GO:0005737">
    <property type="term" value="C:cytoplasm"/>
    <property type="evidence" value="ECO:0007669"/>
    <property type="project" value="InterPro"/>
</dbReference>
<keyword evidence="12" id="KW-0675">Receptor</keyword>
<feature type="domain" description="PAS" evidence="9">
    <location>
        <begin position="349"/>
        <end position="398"/>
    </location>
</feature>
<keyword evidence="3" id="KW-0677">Repeat</keyword>
<feature type="region of interest" description="Disordered" evidence="8">
    <location>
        <begin position="1"/>
        <end position="78"/>
    </location>
</feature>
<dbReference type="SMART" id="SM00091">
    <property type="entry name" value="PAS"/>
    <property type="match status" value="2"/>
</dbReference>
<dbReference type="RefSeq" id="XP_028986016.1">
    <property type="nucleotide sequence ID" value="XM_029130183.3"/>
</dbReference>
<dbReference type="InterPro" id="IPR011598">
    <property type="entry name" value="bHLH_dom"/>
</dbReference>
<keyword evidence="7" id="KW-0539">Nucleus</keyword>
<evidence type="ECO:0000256" key="1">
    <source>
        <dbReference type="ARBA" id="ARBA00004123"/>
    </source>
</evidence>
<feature type="region of interest" description="Disordered" evidence="8">
    <location>
        <begin position="654"/>
        <end position="690"/>
    </location>
</feature>
<dbReference type="FunFam" id="3.30.450.20:FF:000003">
    <property type="entry name" value="Aryl hydrocarbon receptor nuclear translocator 2"/>
    <property type="match status" value="1"/>
</dbReference>
<gene>
    <name evidence="12" type="primary">arnt</name>
</gene>
<dbReference type="SMART" id="SM00353">
    <property type="entry name" value="HLH"/>
    <property type="match status" value="1"/>
</dbReference>
<feature type="region of interest" description="Disordered" evidence="8">
    <location>
        <begin position="710"/>
        <end position="735"/>
    </location>
</feature>
<evidence type="ECO:0000256" key="2">
    <source>
        <dbReference type="ARBA" id="ARBA00022491"/>
    </source>
</evidence>
<proteinExistence type="predicted"/>
<keyword evidence="2" id="KW-0678">Repressor</keyword>
<keyword evidence="6" id="KW-0804">Transcription</keyword>
<dbReference type="AlphaFoldDB" id="A0A6P7KU71"/>
<dbReference type="FunFam" id="4.10.280.10:FF:000011">
    <property type="entry name" value="Aryl hydrocarbon receptor nuclear translocator 2"/>
    <property type="match status" value="1"/>
</dbReference>
<comment type="subcellular location">
    <subcellularLocation>
        <location evidence="1">Nucleus</location>
    </subcellularLocation>
</comment>
<dbReference type="GO" id="GO:0005667">
    <property type="term" value="C:transcription regulator complex"/>
    <property type="evidence" value="ECO:0007669"/>
    <property type="project" value="InterPro"/>
</dbReference>
<dbReference type="GO" id="GO:0003700">
    <property type="term" value="F:DNA-binding transcription factor activity"/>
    <property type="evidence" value="ECO:0007669"/>
    <property type="project" value="InterPro"/>
</dbReference>
<dbReference type="InterPro" id="IPR001067">
    <property type="entry name" value="Nuc_translocat"/>
</dbReference>
<evidence type="ECO:0000313" key="11">
    <source>
        <dbReference type="Proteomes" id="UP000515150"/>
    </source>
</evidence>
<dbReference type="Gene3D" id="3.30.450.20">
    <property type="entry name" value="PAS domain"/>
    <property type="match status" value="2"/>
</dbReference>
<organism evidence="11 12">
    <name type="scientific">Betta splendens</name>
    <name type="common">Siamese fighting fish</name>
    <dbReference type="NCBI Taxonomy" id="158456"/>
    <lineage>
        <taxon>Eukaryota</taxon>
        <taxon>Metazoa</taxon>
        <taxon>Chordata</taxon>
        <taxon>Craniata</taxon>
        <taxon>Vertebrata</taxon>
        <taxon>Euteleostomi</taxon>
        <taxon>Actinopterygii</taxon>
        <taxon>Neopterygii</taxon>
        <taxon>Teleostei</taxon>
        <taxon>Neoteleostei</taxon>
        <taxon>Acanthomorphata</taxon>
        <taxon>Anabantaria</taxon>
        <taxon>Anabantiformes</taxon>
        <taxon>Anabantoidei</taxon>
        <taxon>Osphronemidae</taxon>
        <taxon>Betta</taxon>
    </lineage>
</organism>
<evidence type="ECO:0000256" key="3">
    <source>
        <dbReference type="ARBA" id="ARBA00022737"/>
    </source>
</evidence>
<dbReference type="CTD" id="405"/>
<name>A0A6P7KU71_BETSP</name>
<dbReference type="Proteomes" id="UP000515150">
    <property type="component" value="Chromosome 16"/>
</dbReference>
<dbReference type="InterPro" id="IPR050933">
    <property type="entry name" value="Circadian_TF"/>
</dbReference>
<dbReference type="SUPFAM" id="SSF47459">
    <property type="entry name" value="HLH, helix-loop-helix DNA-binding domain"/>
    <property type="match status" value="1"/>
</dbReference>
<feature type="domain" description="BHLH" evidence="10">
    <location>
        <begin position="69"/>
        <end position="122"/>
    </location>
</feature>
<dbReference type="SUPFAM" id="SSF55785">
    <property type="entry name" value="PYP-like sensor domain (PAS domain)"/>
    <property type="match status" value="2"/>
</dbReference>
<feature type="compositionally biased region" description="Polar residues" evidence="8">
    <location>
        <begin position="669"/>
        <end position="690"/>
    </location>
</feature>
<evidence type="ECO:0000313" key="12">
    <source>
        <dbReference type="RefSeq" id="XP_028986016.1"/>
    </source>
</evidence>
<accession>A0A6P7KU71</accession>
<dbReference type="InterPro" id="IPR036638">
    <property type="entry name" value="HLH_DNA-bd_sf"/>
</dbReference>
<feature type="compositionally biased region" description="Polar residues" evidence="8">
    <location>
        <begin position="547"/>
        <end position="564"/>
    </location>
</feature>
<dbReference type="CDD" id="cd18947">
    <property type="entry name" value="bHLH-PAS_ARNT"/>
    <property type="match status" value="1"/>
</dbReference>
<feature type="region of interest" description="Disordered" evidence="8">
    <location>
        <begin position="448"/>
        <end position="508"/>
    </location>
</feature>
<sequence>MSSSNPDLTDPNLGMGASGTQASGGAVVPKGPIKRRAAPDFDDDDDDEGSKLFRCDDETSGSNNDKERFARENHSEIERRRRNKMTAYITELSDMVPTCSALARKPDKLTILRMAVSHMKTLRGSGNTNVDGSYKPSFLTDQELKHLILEAADGFLFVVSCETGRIVYVSDSLTPVLNQSQSDWLCSSLYDQLHPDDIEKLREQLSTAENNTGRMLDLKTGTVKKESQQSSARMSMGARRSFICRMRCGSCPVEPLSMNRLNFLRNRNRNGLGAAKEGEPQYVVVHCTGYIKSWPPAGVSLTDDEADNTQGSRYCLVAIGRLQVTCCPSDTDINSISVPVEFISRHNCQGTFTFVDHRCLTAIGYQPQDLLGKNILEFAHPEDQGLLRDSFQQVVKLKGQVLSVMFRFRTKSTEWILMRTSSFTFQNPFSEEIEYIICTNVNVKNSSQDPLTPISSPGGSLPPSLGQSSPSGPPVVLSPGHVATRQLQQQQASLEGGGTRDGLYETGPITHPQMLVTATGPDHSKSLEKTELFSSIFQGSDQTKVVSSTSTPSAQIYPSANNFTAGRPNDTYRPATMTPQMAHPPHSAGQMLAQMSRENAAPQSVAPSSTGSPLHGGPAGGWPGAAARPQFNNQVVPQAAKTLSPQFASMGGYGGGSSNSFGQMPTGAAPTSTSGTNYSQMNPRASLNTNGYDVSHSAAQFPSRAAEAVWPQWQGPQHSQNNAEQHPHAQGSQQDMFPDVLSMLDQPTNFNSDDFELPIYPSFNE</sequence>
<feature type="compositionally biased region" description="Low complexity" evidence="8">
    <location>
        <begin position="450"/>
        <end position="480"/>
    </location>
</feature>
<dbReference type="InterPro" id="IPR000014">
    <property type="entry name" value="PAS"/>
</dbReference>
<dbReference type="GO" id="GO:0005634">
    <property type="term" value="C:nucleus"/>
    <property type="evidence" value="ECO:0007669"/>
    <property type="project" value="UniProtKB-SubCell"/>
</dbReference>
<evidence type="ECO:0000256" key="7">
    <source>
        <dbReference type="ARBA" id="ARBA00023242"/>
    </source>
</evidence>
<dbReference type="InterPro" id="IPR035965">
    <property type="entry name" value="PAS-like_dom_sf"/>
</dbReference>
<dbReference type="PROSITE" id="PS50888">
    <property type="entry name" value="BHLH"/>
    <property type="match status" value="1"/>
</dbReference>
<feature type="compositionally biased region" description="Basic and acidic residues" evidence="8">
    <location>
        <begin position="64"/>
        <end position="78"/>
    </location>
</feature>
<dbReference type="PANTHER" id="PTHR23042">
    <property type="entry name" value="CIRCADIAN PROTEIN CLOCK/ARNT/BMAL/PAS"/>
    <property type="match status" value="1"/>
</dbReference>
<dbReference type="PRINTS" id="PR00785">
    <property type="entry name" value="NCTRNSLOCATR"/>
</dbReference>
<dbReference type="Gene3D" id="4.10.280.10">
    <property type="entry name" value="Helix-loop-helix DNA-binding domain"/>
    <property type="match status" value="1"/>
</dbReference>